<dbReference type="AlphaFoldDB" id="A0A7J5XZA7"/>
<dbReference type="Proteomes" id="UP000518266">
    <property type="component" value="Unassembled WGS sequence"/>
</dbReference>
<dbReference type="EMBL" id="JAAKFY010000019">
    <property type="protein sequence ID" value="KAF3841919.1"/>
    <property type="molecule type" value="Genomic_DNA"/>
</dbReference>
<keyword evidence="2" id="KW-1185">Reference proteome</keyword>
<evidence type="ECO:0000313" key="2">
    <source>
        <dbReference type="Proteomes" id="UP000518266"/>
    </source>
</evidence>
<gene>
    <name evidence="1" type="ORF">F7725_023870</name>
</gene>
<organism evidence="1 2">
    <name type="scientific">Dissostichus mawsoni</name>
    <name type="common">Antarctic cod</name>
    <dbReference type="NCBI Taxonomy" id="36200"/>
    <lineage>
        <taxon>Eukaryota</taxon>
        <taxon>Metazoa</taxon>
        <taxon>Chordata</taxon>
        <taxon>Craniata</taxon>
        <taxon>Vertebrata</taxon>
        <taxon>Euteleostomi</taxon>
        <taxon>Actinopterygii</taxon>
        <taxon>Neopterygii</taxon>
        <taxon>Teleostei</taxon>
        <taxon>Neoteleostei</taxon>
        <taxon>Acanthomorphata</taxon>
        <taxon>Eupercaria</taxon>
        <taxon>Perciformes</taxon>
        <taxon>Notothenioidei</taxon>
        <taxon>Nototheniidae</taxon>
        <taxon>Dissostichus</taxon>
    </lineage>
</organism>
<evidence type="ECO:0000313" key="1">
    <source>
        <dbReference type="EMBL" id="KAF3841919.1"/>
    </source>
</evidence>
<comment type="caution">
    <text evidence="1">The sequence shown here is derived from an EMBL/GenBank/DDBJ whole genome shotgun (WGS) entry which is preliminary data.</text>
</comment>
<accession>A0A7J5XZA7</accession>
<sequence>MVPEIGNLYPVLHWSEVALCWLDFGQFKTMNAGQFDGFCSKGSSTYPSIRLSVRPSVQALSFFRIL</sequence>
<name>A0A7J5XZA7_DISMA</name>
<protein>
    <submittedName>
        <fullName evidence="1">Uncharacterized protein</fullName>
    </submittedName>
</protein>
<proteinExistence type="predicted"/>
<reference evidence="1 2" key="1">
    <citation type="submission" date="2020-03" db="EMBL/GenBank/DDBJ databases">
        <title>Dissostichus mawsoni Genome sequencing and assembly.</title>
        <authorList>
            <person name="Park H."/>
        </authorList>
    </citation>
    <scope>NUCLEOTIDE SEQUENCE [LARGE SCALE GENOMIC DNA]</scope>
    <source>
        <strain evidence="1">DM0001</strain>
        <tissue evidence="1">Muscle</tissue>
    </source>
</reference>